<dbReference type="eggNOG" id="ENOG503463I">
    <property type="taxonomic scope" value="Bacteria"/>
</dbReference>
<name>A0A0R2I4K9_CARDV</name>
<accession>A0A0R2I4K9</accession>
<dbReference type="RefSeq" id="WP_034570452.1">
    <property type="nucleotide sequence ID" value="NZ_JQBS01000032.1"/>
</dbReference>
<sequence length="138" mass="16002">MNNIKIIKNWEDDSLLELKIEAMSEYISVNQLCYIQDTDLEGNGIKIKEFSYNFTNSCYVEFGKKEENFTPAFSLEFLPSDTSGKIKIEVDMEIADNEERKHRCCFYVDSEIGLVEQFGMKLIQMATQNTLEEISLNI</sequence>
<comment type="caution">
    <text evidence="1">The sequence shown here is derived from an EMBL/GenBank/DDBJ whole genome shotgun (WGS) entry which is preliminary data.</text>
</comment>
<evidence type="ECO:0000313" key="2">
    <source>
        <dbReference type="Proteomes" id="UP000051658"/>
    </source>
</evidence>
<gene>
    <name evidence="1" type="ORF">IV74_GL001479</name>
</gene>
<reference evidence="1 2" key="1">
    <citation type="journal article" date="2015" name="Genome Announc.">
        <title>Expanding the biotechnology potential of lactobacilli through comparative genomics of 213 strains and associated genera.</title>
        <authorList>
            <person name="Sun Z."/>
            <person name="Harris H.M."/>
            <person name="McCann A."/>
            <person name="Guo C."/>
            <person name="Argimon S."/>
            <person name="Zhang W."/>
            <person name="Yang X."/>
            <person name="Jeffery I.B."/>
            <person name="Cooney J.C."/>
            <person name="Kagawa T.F."/>
            <person name="Liu W."/>
            <person name="Song Y."/>
            <person name="Salvetti E."/>
            <person name="Wrobel A."/>
            <person name="Rasinkangas P."/>
            <person name="Parkhill J."/>
            <person name="Rea M.C."/>
            <person name="O'Sullivan O."/>
            <person name="Ritari J."/>
            <person name="Douillard F.P."/>
            <person name="Paul Ross R."/>
            <person name="Yang R."/>
            <person name="Briner A.E."/>
            <person name="Felis G.E."/>
            <person name="de Vos W.M."/>
            <person name="Barrangou R."/>
            <person name="Klaenhammer T.R."/>
            <person name="Caufield P.W."/>
            <person name="Cui Y."/>
            <person name="Zhang H."/>
            <person name="O'Toole P.W."/>
        </authorList>
    </citation>
    <scope>NUCLEOTIDE SEQUENCE [LARGE SCALE GENOMIC DNA]</scope>
    <source>
        <strain evidence="1 2">DSM 20623</strain>
    </source>
</reference>
<organism evidence="1 2">
    <name type="scientific">Carnobacterium divergens DSM 20623</name>
    <dbReference type="NCBI Taxonomy" id="1449336"/>
    <lineage>
        <taxon>Bacteria</taxon>
        <taxon>Bacillati</taxon>
        <taxon>Bacillota</taxon>
        <taxon>Bacilli</taxon>
        <taxon>Lactobacillales</taxon>
        <taxon>Carnobacteriaceae</taxon>
        <taxon>Carnobacterium</taxon>
    </lineage>
</organism>
<evidence type="ECO:0000313" key="1">
    <source>
        <dbReference type="EMBL" id="KRN56365.1"/>
    </source>
</evidence>
<dbReference type="Proteomes" id="UP000051658">
    <property type="component" value="Unassembled WGS sequence"/>
</dbReference>
<dbReference type="GeneID" id="89588569"/>
<protein>
    <submittedName>
        <fullName evidence="1">Uncharacterized protein</fullName>
    </submittedName>
</protein>
<keyword evidence="2" id="KW-1185">Reference proteome</keyword>
<dbReference type="PATRIC" id="fig|1449336.4.peg.1511"/>
<proteinExistence type="predicted"/>
<dbReference type="AlphaFoldDB" id="A0A0R2I4K9"/>
<dbReference type="EMBL" id="JQBS01000032">
    <property type="protein sequence ID" value="KRN56365.1"/>
    <property type="molecule type" value="Genomic_DNA"/>
</dbReference>